<feature type="region of interest" description="Disordered" evidence="1">
    <location>
        <begin position="127"/>
        <end position="183"/>
    </location>
</feature>
<keyword evidence="2" id="KW-1133">Transmembrane helix</keyword>
<dbReference type="RefSeq" id="WP_014310848.1">
    <property type="nucleotide sequence ID" value="NZ_CP039522.1"/>
</dbReference>
<keyword evidence="3" id="KW-0732">Signal</keyword>
<name>Q8KKH5_CORDP</name>
<evidence type="ECO:0000256" key="1">
    <source>
        <dbReference type="SAM" id="MobiDB-lite"/>
    </source>
</evidence>
<keyword evidence="2" id="KW-0472">Membrane</keyword>
<evidence type="ECO:0000256" key="3">
    <source>
        <dbReference type="SAM" id="SignalP"/>
    </source>
</evidence>
<feature type="signal peptide" evidence="3">
    <location>
        <begin position="1"/>
        <end position="25"/>
    </location>
</feature>
<feature type="compositionally biased region" description="Basic and acidic residues" evidence="1">
    <location>
        <begin position="165"/>
        <end position="180"/>
    </location>
</feature>
<feature type="chain" id="PRO_5011619872" evidence="3">
    <location>
        <begin position="26"/>
        <end position="216"/>
    </location>
</feature>
<dbReference type="EMBL" id="AB052613">
    <property type="protein sequence ID" value="BAC00845.1"/>
    <property type="molecule type" value="Genomic_DNA"/>
</dbReference>
<keyword evidence="2" id="KW-0812">Transmembrane</keyword>
<protein>
    <submittedName>
        <fullName evidence="4">20kD antigen</fullName>
    </submittedName>
</protein>
<evidence type="ECO:0000256" key="2">
    <source>
        <dbReference type="SAM" id="Phobius"/>
    </source>
</evidence>
<accession>Q8KKH5</accession>
<feature type="transmembrane region" description="Helical" evidence="2">
    <location>
        <begin position="188"/>
        <end position="207"/>
    </location>
</feature>
<sequence length="216" mass="22799">MFRRSLASLAAVAVISGVVVAPANAVTVTVNNMTCTIKLTPEETNFIPLSSPVMLTKEKAAFLKNQYGETQLSALDAEIKKKEKELTELEPNAAGREMLTSELKEKKKRFTANKKFSDALDACIAGENYDSSKPNGPKDPNGPKKPGDSDQSGGSEKPNGPKDPGGSEKPNDPKHPEVERALPSTNGAVIGAIVAVLGILAAALPVIKSILRALLP</sequence>
<dbReference type="AlphaFoldDB" id="Q8KKH5"/>
<organism evidence="4">
    <name type="scientific">Corynebacterium diphtheriae</name>
    <dbReference type="NCBI Taxonomy" id="1717"/>
    <lineage>
        <taxon>Bacteria</taxon>
        <taxon>Bacillati</taxon>
        <taxon>Actinomycetota</taxon>
        <taxon>Actinomycetes</taxon>
        <taxon>Mycobacteriales</taxon>
        <taxon>Corynebacteriaceae</taxon>
        <taxon>Corynebacterium</taxon>
    </lineage>
</organism>
<proteinExistence type="predicted"/>
<evidence type="ECO:0000313" key="4">
    <source>
        <dbReference type="EMBL" id="BAC00845.1"/>
    </source>
</evidence>
<reference evidence="4" key="1">
    <citation type="submission" date="2000-12" db="EMBL/GenBank/DDBJ databases">
        <title>Molecular cloning of a gene for a new antigen from Corynebacterium diphtheriae.</title>
        <authorList>
            <person name="Iwaki M."/>
        </authorList>
    </citation>
    <scope>NUCLEOTIDE SEQUENCE</scope>
    <source>
        <strain evidence="4">Park-Williams No. 8</strain>
    </source>
</reference>